<evidence type="ECO:0000313" key="3">
    <source>
        <dbReference type="EMBL" id="OGH94954.1"/>
    </source>
</evidence>
<name>A0A1F6PGA0_9BACT</name>
<dbReference type="PANTHER" id="PTHR43861">
    <property type="entry name" value="TRANS-ACONITATE 2-METHYLTRANSFERASE-RELATED"/>
    <property type="match status" value="1"/>
</dbReference>
<feature type="domain" description="Methyltransferase" evidence="2">
    <location>
        <begin position="60"/>
        <end position="144"/>
    </location>
</feature>
<sequence>MKIKNKLYSFFIRVTLRLHNFCYRVISKLVLLENNGTHPKHRIMDYGSFFVNNVNESDKVIDIGCGKGEVAYLISSRAKAVVAVDLKEKNINHAKNKFRCANLIYIVADAVSYKWDQKFDKVILSNVLEHIDDRINFLQKLHSVASTILLRVPMINRDWLVMYKKEKGVDYRLDPTHFIEYDLNTLFAEMAQSNWKIESYSVQFGEFWGVVKAI</sequence>
<evidence type="ECO:0000313" key="4">
    <source>
        <dbReference type="Proteomes" id="UP000178254"/>
    </source>
</evidence>
<dbReference type="STRING" id="1798709.A2538_04675"/>
<keyword evidence="1" id="KW-0808">Transferase</keyword>
<protein>
    <recommendedName>
        <fullName evidence="2">Methyltransferase domain-containing protein</fullName>
    </recommendedName>
</protein>
<dbReference type="Gene3D" id="3.40.50.150">
    <property type="entry name" value="Vaccinia Virus protein VP39"/>
    <property type="match status" value="1"/>
</dbReference>
<comment type="caution">
    <text evidence="3">The sequence shown here is derived from an EMBL/GenBank/DDBJ whole genome shotgun (WGS) entry which is preliminary data.</text>
</comment>
<dbReference type="AlphaFoldDB" id="A0A1F6PGA0"/>
<dbReference type="GO" id="GO:0016740">
    <property type="term" value="F:transferase activity"/>
    <property type="evidence" value="ECO:0007669"/>
    <property type="project" value="UniProtKB-KW"/>
</dbReference>
<dbReference type="Proteomes" id="UP000178254">
    <property type="component" value="Unassembled WGS sequence"/>
</dbReference>
<dbReference type="EMBL" id="MFRE01000005">
    <property type="protein sequence ID" value="OGH94954.1"/>
    <property type="molecule type" value="Genomic_DNA"/>
</dbReference>
<proteinExistence type="predicted"/>
<evidence type="ECO:0000259" key="2">
    <source>
        <dbReference type="Pfam" id="PF13649"/>
    </source>
</evidence>
<dbReference type="CDD" id="cd02440">
    <property type="entry name" value="AdoMet_MTases"/>
    <property type="match status" value="1"/>
</dbReference>
<gene>
    <name evidence="3" type="ORF">A2538_04675</name>
</gene>
<dbReference type="InterPro" id="IPR041698">
    <property type="entry name" value="Methyltransf_25"/>
</dbReference>
<dbReference type="InterPro" id="IPR029063">
    <property type="entry name" value="SAM-dependent_MTases_sf"/>
</dbReference>
<dbReference type="SUPFAM" id="SSF53335">
    <property type="entry name" value="S-adenosyl-L-methionine-dependent methyltransferases"/>
    <property type="match status" value="1"/>
</dbReference>
<evidence type="ECO:0000256" key="1">
    <source>
        <dbReference type="ARBA" id="ARBA00022679"/>
    </source>
</evidence>
<reference evidence="3 4" key="1">
    <citation type="journal article" date="2016" name="Nat. Commun.">
        <title>Thousands of microbial genomes shed light on interconnected biogeochemical processes in an aquifer system.</title>
        <authorList>
            <person name="Anantharaman K."/>
            <person name="Brown C.T."/>
            <person name="Hug L.A."/>
            <person name="Sharon I."/>
            <person name="Castelle C.J."/>
            <person name="Probst A.J."/>
            <person name="Thomas B.C."/>
            <person name="Singh A."/>
            <person name="Wilkins M.J."/>
            <person name="Karaoz U."/>
            <person name="Brodie E.L."/>
            <person name="Williams K.H."/>
            <person name="Hubbard S.S."/>
            <person name="Banfield J.F."/>
        </authorList>
    </citation>
    <scope>NUCLEOTIDE SEQUENCE [LARGE SCALE GENOMIC DNA]</scope>
</reference>
<organism evidence="3 4">
    <name type="scientific">Candidatus Magasanikbacteria bacterium RIFOXYD2_FULL_41_14</name>
    <dbReference type="NCBI Taxonomy" id="1798709"/>
    <lineage>
        <taxon>Bacteria</taxon>
        <taxon>Candidatus Magasanikiibacteriota</taxon>
    </lineage>
</organism>
<accession>A0A1F6PGA0</accession>
<dbReference type="Pfam" id="PF13649">
    <property type="entry name" value="Methyltransf_25"/>
    <property type="match status" value="1"/>
</dbReference>